<comment type="caution">
    <text evidence="2">The sequence shown here is derived from an EMBL/GenBank/DDBJ whole genome shotgun (WGS) entry which is preliminary data.</text>
</comment>
<dbReference type="EMBL" id="SLWR01000006">
    <property type="protein sequence ID" value="TCO46788.1"/>
    <property type="molecule type" value="Genomic_DNA"/>
</dbReference>
<evidence type="ECO:0000313" key="3">
    <source>
        <dbReference type="Proteomes" id="UP000295573"/>
    </source>
</evidence>
<dbReference type="RefSeq" id="WP_241996129.1">
    <property type="nucleotide sequence ID" value="NZ_SLWR01000006.1"/>
</dbReference>
<keyword evidence="3" id="KW-1185">Reference proteome</keyword>
<reference evidence="2 3" key="1">
    <citation type="journal article" date="2015" name="Stand. Genomic Sci.">
        <title>Genomic Encyclopedia of Bacterial and Archaeal Type Strains, Phase III: the genomes of soil and plant-associated and newly described type strains.</title>
        <authorList>
            <person name="Whitman W.B."/>
            <person name="Woyke T."/>
            <person name="Klenk H.P."/>
            <person name="Zhou Y."/>
            <person name="Lilburn T.G."/>
            <person name="Beck B.J."/>
            <person name="De Vos P."/>
            <person name="Vandamme P."/>
            <person name="Eisen J.A."/>
            <person name="Garrity G."/>
            <person name="Hugenholtz P."/>
            <person name="Kyrpides N.C."/>
        </authorList>
    </citation>
    <scope>NUCLEOTIDE SEQUENCE [LARGE SCALE GENOMIC DNA]</scope>
    <source>
        <strain evidence="2 3">VKM Ac-2541</strain>
    </source>
</reference>
<evidence type="ECO:0000256" key="1">
    <source>
        <dbReference type="SAM" id="SignalP"/>
    </source>
</evidence>
<keyword evidence="1" id="KW-0732">Signal</keyword>
<proteinExistence type="predicted"/>
<feature type="signal peptide" evidence="1">
    <location>
        <begin position="1"/>
        <end position="21"/>
    </location>
</feature>
<accession>A0A4R2IRS7</accession>
<feature type="chain" id="PRO_5038489091" evidence="1">
    <location>
        <begin position="22"/>
        <end position="71"/>
    </location>
</feature>
<protein>
    <submittedName>
        <fullName evidence="2">Uncharacterized protein</fullName>
    </submittedName>
</protein>
<evidence type="ECO:0000313" key="2">
    <source>
        <dbReference type="EMBL" id="TCO46788.1"/>
    </source>
</evidence>
<dbReference type="Proteomes" id="UP000295573">
    <property type="component" value="Unassembled WGS sequence"/>
</dbReference>
<sequence>MRLIRLLVVLGLIVTTLVGTAAAAVPKDPVGEVRARLETVPGLRVESGKLLNGKPFFVLWFRQPSEPSRRD</sequence>
<gene>
    <name evidence="2" type="ORF">EV646_10627</name>
</gene>
<organism evidence="2 3">
    <name type="scientific">Kribbella antiqua</name>
    <dbReference type="NCBI Taxonomy" id="2512217"/>
    <lineage>
        <taxon>Bacteria</taxon>
        <taxon>Bacillati</taxon>
        <taxon>Actinomycetota</taxon>
        <taxon>Actinomycetes</taxon>
        <taxon>Propionibacteriales</taxon>
        <taxon>Kribbellaceae</taxon>
        <taxon>Kribbella</taxon>
    </lineage>
</organism>
<name>A0A4R2IRS7_9ACTN</name>
<dbReference type="AlphaFoldDB" id="A0A4R2IRS7"/>